<name>A0A9P9F948_9HYPO</name>
<organism evidence="2 3">
    <name type="scientific">Dactylonectria estremocensis</name>
    <dbReference type="NCBI Taxonomy" id="1079267"/>
    <lineage>
        <taxon>Eukaryota</taxon>
        <taxon>Fungi</taxon>
        <taxon>Dikarya</taxon>
        <taxon>Ascomycota</taxon>
        <taxon>Pezizomycotina</taxon>
        <taxon>Sordariomycetes</taxon>
        <taxon>Hypocreomycetidae</taxon>
        <taxon>Hypocreales</taxon>
        <taxon>Nectriaceae</taxon>
        <taxon>Dactylonectria</taxon>
    </lineage>
</organism>
<dbReference type="PANTHER" id="PTHR42090:SF1">
    <property type="match status" value="1"/>
</dbReference>
<gene>
    <name evidence="2" type="ORF">B0J13DRAFT_173784</name>
</gene>
<evidence type="ECO:0000313" key="3">
    <source>
        <dbReference type="Proteomes" id="UP000717696"/>
    </source>
</evidence>
<evidence type="ECO:0000313" key="2">
    <source>
        <dbReference type="EMBL" id="KAH7157583.1"/>
    </source>
</evidence>
<sequence>MWPPLRTALRTATAIARPIHTSSLARMPYADSQDRESLKPGSTENTRSGRDGDVANDPDIAFNSNEPKPEDAAAHSAKKSGKGSDPLDASGANVEVNKPVKEDDSGTEVRKGGASKEKSPQKKGTLPRA</sequence>
<reference evidence="2" key="1">
    <citation type="journal article" date="2021" name="Nat. Commun.">
        <title>Genetic determinants of endophytism in the Arabidopsis root mycobiome.</title>
        <authorList>
            <person name="Mesny F."/>
            <person name="Miyauchi S."/>
            <person name="Thiergart T."/>
            <person name="Pickel B."/>
            <person name="Atanasova L."/>
            <person name="Karlsson M."/>
            <person name="Huettel B."/>
            <person name="Barry K.W."/>
            <person name="Haridas S."/>
            <person name="Chen C."/>
            <person name="Bauer D."/>
            <person name="Andreopoulos W."/>
            <person name="Pangilinan J."/>
            <person name="LaButti K."/>
            <person name="Riley R."/>
            <person name="Lipzen A."/>
            <person name="Clum A."/>
            <person name="Drula E."/>
            <person name="Henrissat B."/>
            <person name="Kohler A."/>
            <person name="Grigoriev I.V."/>
            <person name="Martin F.M."/>
            <person name="Hacquard S."/>
        </authorList>
    </citation>
    <scope>NUCLEOTIDE SEQUENCE</scope>
    <source>
        <strain evidence="2">MPI-CAGE-AT-0021</strain>
    </source>
</reference>
<evidence type="ECO:0000256" key="1">
    <source>
        <dbReference type="SAM" id="MobiDB-lite"/>
    </source>
</evidence>
<dbReference type="EMBL" id="JAGMUU010000003">
    <property type="protein sequence ID" value="KAH7157583.1"/>
    <property type="molecule type" value="Genomic_DNA"/>
</dbReference>
<dbReference type="PANTHER" id="PTHR42090">
    <property type="match status" value="1"/>
</dbReference>
<keyword evidence="3" id="KW-1185">Reference proteome</keyword>
<feature type="compositionally biased region" description="Basic and acidic residues" evidence="1">
    <location>
        <begin position="98"/>
        <end position="120"/>
    </location>
</feature>
<dbReference type="OrthoDB" id="423498at2759"/>
<dbReference type="Proteomes" id="UP000717696">
    <property type="component" value="Unassembled WGS sequence"/>
</dbReference>
<proteinExistence type="predicted"/>
<dbReference type="AlphaFoldDB" id="A0A9P9F948"/>
<accession>A0A9P9F948</accession>
<comment type="caution">
    <text evidence="2">The sequence shown here is derived from an EMBL/GenBank/DDBJ whole genome shotgun (WGS) entry which is preliminary data.</text>
</comment>
<feature type="region of interest" description="Disordered" evidence="1">
    <location>
        <begin position="16"/>
        <end position="129"/>
    </location>
</feature>
<protein>
    <submittedName>
        <fullName evidence="2">Uncharacterized protein</fullName>
    </submittedName>
</protein>